<evidence type="ECO:0000256" key="5">
    <source>
        <dbReference type="SAM" id="MobiDB-lite"/>
    </source>
</evidence>
<dbReference type="SUPFAM" id="SSF49899">
    <property type="entry name" value="Concanavalin A-like lectins/glucanases"/>
    <property type="match status" value="4"/>
</dbReference>
<evidence type="ECO:0000256" key="6">
    <source>
        <dbReference type="SAM" id="SignalP"/>
    </source>
</evidence>
<gene>
    <name evidence="9" type="ORF">HELGO_WM7551</name>
</gene>
<evidence type="ECO:0000259" key="8">
    <source>
        <dbReference type="PROSITE" id="PS50060"/>
    </source>
</evidence>
<dbReference type="SUPFAM" id="SSF141072">
    <property type="entry name" value="CalX-like"/>
    <property type="match status" value="3"/>
</dbReference>
<dbReference type="Pfam" id="PF03160">
    <property type="entry name" value="Calx-beta"/>
    <property type="match status" value="3"/>
</dbReference>
<dbReference type="InterPro" id="IPR045474">
    <property type="entry name" value="GEVED"/>
</dbReference>
<dbReference type="GO" id="GO:0016020">
    <property type="term" value="C:membrane"/>
    <property type="evidence" value="ECO:0007669"/>
    <property type="project" value="InterPro"/>
</dbReference>
<evidence type="ECO:0000256" key="3">
    <source>
        <dbReference type="ARBA" id="ARBA00022837"/>
    </source>
</evidence>
<evidence type="ECO:0000313" key="9">
    <source>
        <dbReference type="EMBL" id="CAA6826142.1"/>
    </source>
</evidence>
<dbReference type="PROSITE" id="PS00018">
    <property type="entry name" value="EF_HAND_1"/>
    <property type="match status" value="1"/>
</dbReference>
<evidence type="ECO:0000259" key="7">
    <source>
        <dbReference type="PROSITE" id="PS50025"/>
    </source>
</evidence>
<dbReference type="Gene3D" id="2.60.120.200">
    <property type="match status" value="4"/>
</dbReference>
<dbReference type="GO" id="GO:0007154">
    <property type="term" value="P:cell communication"/>
    <property type="evidence" value="ECO:0007669"/>
    <property type="project" value="InterPro"/>
</dbReference>
<dbReference type="Pfam" id="PF13385">
    <property type="entry name" value="Laminin_G_3"/>
    <property type="match status" value="4"/>
</dbReference>
<dbReference type="InterPro" id="IPR018247">
    <property type="entry name" value="EF_Hand_1_Ca_BS"/>
</dbReference>
<dbReference type="PROSITE" id="PS50025">
    <property type="entry name" value="LAM_G_DOMAIN"/>
    <property type="match status" value="1"/>
</dbReference>
<organism evidence="9">
    <name type="scientific">uncultured Sulfurovum sp</name>
    <dbReference type="NCBI Taxonomy" id="269237"/>
    <lineage>
        <taxon>Bacteria</taxon>
        <taxon>Pseudomonadati</taxon>
        <taxon>Campylobacterota</taxon>
        <taxon>Epsilonproteobacteria</taxon>
        <taxon>Campylobacterales</taxon>
        <taxon>Sulfurovaceae</taxon>
        <taxon>Sulfurovum</taxon>
        <taxon>environmental samples</taxon>
    </lineage>
</organism>
<feature type="compositionally biased region" description="Basic and acidic residues" evidence="5">
    <location>
        <begin position="500"/>
        <end position="510"/>
    </location>
</feature>
<dbReference type="InterPro" id="IPR013320">
    <property type="entry name" value="ConA-like_dom_sf"/>
</dbReference>
<dbReference type="SMART" id="SM00560">
    <property type="entry name" value="LamGL"/>
    <property type="match status" value="3"/>
</dbReference>
<dbReference type="SUPFAM" id="SSF63829">
    <property type="entry name" value="Calcium-dependent phosphotriesterase"/>
    <property type="match status" value="1"/>
</dbReference>
<feature type="signal peptide" evidence="6">
    <location>
        <begin position="1"/>
        <end position="20"/>
    </location>
</feature>
<dbReference type="Pfam" id="PF20009">
    <property type="entry name" value="GEVED"/>
    <property type="match status" value="1"/>
</dbReference>
<keyword evidence="4" id="KW-1015">Disulfide bond</keyword>
<evidence type="ECO:0000256" key="2">
    <source>
        <dbReference type="ARBA" id="ARBA00022737"/>
    </source>
</evidence>
<protein>
    <submittedName>
        <fullName evidence="9">Internalin, putative</fullName>
    </submittedName>
</protein>
<keyword evidence="1 6" id="KW-0732">Signal</keyword>
<feature type="region of interest" description="Disordered" evidence="5">
    <location>
        <begin position="1823"/>
        <end position="1845"/>
    </location>
</feature>
<dbReference type="EMBL" id="CACVAU010000085">
    <property type="protein sequence ID" value="CAA6826142.1"/>
    <property type="molecule type" value="Genomic_DNA"/>
</dbReference>
<reference evidence="9" key="1">
    <citation type="submission" date="2020-01" db="EMBL/GenBank/DDBJ databases">
        <authorList>
            <person name="Meier V. D."/>
            <person name="Meier V D."/>
        </authorList>
    </citation>
    <scope>NUCLEOTIDE SEQUENCE</scope>
    <source>
        <strain evidence="9">HLG_WM_MAG_05</strain>
    </source>
</reference>
<accession>A0A6S6TZT0</accession>
<dbReference type="SMART" id="SM00710">
    <property type="entry name" value="PbH1"/>
    <property type="match status" value="7"/>
</dbReference>
<dbReference type="SUPFAM" id="SSF51126">
    <property type="entry name" value="Pectin lyase-like"/>
    <property type="match status" value="1"/>
</dbReference>
<dbReference type="InterPro" id="IPR006626">
    <property type="entry name" value="PbH1"/>
</dbReference>
<dbReference type="PROSITE" id="PS50060">
    <property type="entry name" value="MAM_2"/>
    <property type="match status" value="1"/>
</dbReference>
<dbReference type="Gene3D" id="2.60.40.2030">
    <property type="match status" value="3"/>
</dbReference>
<dbReference type="InterPro" id="IPR006558">
    <property type="entry name" value="LamG-like"/>
</dbReference>
<proteinExistence type="predicted"/>
<dbReference type="InterPro" id="IPR003644">
    <property type="entry name" value="Calx_beta"/>
</dbReference>
<dbReference type="InterPro" id="IPR038081">
    <property type="entry name" value="CalX-like_sf"/>
</dbReference>
<evidence type="ECO:0000256" key="1">
    <source>
        <dbReference type="ARBA" id="ARBA00022729"/>
    </source>
</evidence>
<feature type="region of interest" description="Disordered" evidence="5">
    <location>
        <begin position="840"/>
        <end position="864"/>
    </location>
</feature>
<feature type="chain" id="PRO_5028065183" evidence="6">
    <location>
        <begin position="21"/>
        <end position="4429"/>
    </location>
</feature>
<dbReference type="PANTHER" id="PTHR42535">
    <property type="entry name" value="OOKINETE PROTEIN, PUTATIVE-RELATED"/>
    <property type="match status" value="1"/>
</dbReference>
<feature type="domain" description="MAM" evidence="8">
    <location>
        <begin position="2572"/>
        <end position="2618"/>
    </location>
</feature>
<feature type="domain" description="Laminin G" evidence="7">
    <location>
        <begin position="727"/>
        <end position="891"/>
    </location>
</feature>
<dbReference type="InterPro" id="IPR000998">
    <property type="entry name" value="MAM_dom"/>
</dbReference>
<sequence length="4429" mass="486786">MSSLKYLFILLFILTHSLYAATINGTTYKIQEVEYIINGTDYIQVESGTKPVSVNYSTPVYIKKVTLDNGTVLDNFATNDISVTLHADYLSLSDSNKGVVFNDNALDATNANAESALNTTNIKDYVSNDDESNERLIMDITYNGYYLESDDYIFYHEREGNNEFKLQALDISGNPIGDIVVFPETSNNSNGWDPDFGIGGPFSPYQHPWMGVIKASDFGVSQIYGLRQWTAGADLKFYAIGEDEFVSPTCLEENINETILIGKYENGGIAQLDWNASTKQASNETLTTSNQNGFWDLAYNNDGKLYATITGSELLEINPLTKQIISNKGMIAGSNNTYESLALVSDKNGLLYSITSYNNRAAVVTFSADAPNNTTLVAYVDNIGSISTYGGDLAWSNGYLYWTVTIANQVRLIQIDVLNGSMVSNKVITHSNGNTFSSVAIPMFNDSKGNLVLVLGTDFYAVNTTSAIVTYLDNYNYPTGTPTGGTSSHDFCASETEKKDYGDAPEEYPHVSHIPSDNLYLGDTKPDTENNQQSSSDASGDGSDDSDGVTIPPTLFIENSNYDVPVKVFNNSGQNAYITAWIDFDRNGIFEEYEAINTNNLVIPSSSSSQTVTIQWSNSYSPKMNNLTVGNTIMRIRLTTSRVYRCDSEHYANGTSYENNYFVSPDGEIEDYEISIKETPIPGSCTTDGLLAYWSFNEGSGTKAFDEHNSYDMTLYNSPSWTTGIDGTALQFNDDDYVEPSDHNDLSTSSYTVSLWAKLDSNSCPSTTAIFEQNRWRTGHVGMYINGGSCKPQLRNGSHYFSAEEDMSDGDWHHLVFTYDQSSQVAKIYVDGNLKETATGVSHQTGTDKPTRIGGNNDDSETFPGKLDEVRVYERALDITEISELFSTPGCANEPPPASCSIGTAGTGNYVAGWWHNSPDNTPTSNRYWESYPNDIKSGKDDTVISQAFDETHGSGIQATIAGSHLSMEGVDQSTLEGAISDNDYVEYKFTTANFTGNKYISRYVFTVANGHQVDYYPYKFSILVSDQANFSNHLKTLTDAQQQGYTSGQPDNPNTPGSHQTYEYNPTEFILLEPNKTYTIRIYVYDDQSSGNNGIRLDDFNFGVDCCGGCDTTPELIVEYRFDECDFTNLKVKDSSGNNFDGNIEIANRDVTGTIVSSESEKIINRAAKFEEGIITKDLGASTLNFNDGENNTVSFWIKWNGSTLSDGYNWGASLVSWGEVLDRYSFFIKNDGQLGFNTGNADILGVDYTSYAHEWHHIVAVFNNGDITKSKLYIDGTLQTLTQSGTPIPSRANIRSKVSIAGKTDSPIGHPHYHFKDYMDEIKIYNGELNSTKVSQIYTNELAGRNWDGTSRLSTNCGSPTSLSILDSRVLEGDSGTTNLTFSVTLDQVSDSSISFDYQLFDGNNTVEANATSPSDYVNNGSVTNAVLSANTQSYDINILVNGDTDIEEDEQFTIIISNLQGATLGNASAIGTIINDDVDLDADDDGILDSIEKGSQSIVYSAGWYNNSPSGTFNQDGYCTNIDNDTHVYGSNDSTIIKTASPFTLGGGIIDNTGGNSQRILTDVASSTLAEAKIGNKYIEYTFETADTLANHTVLDKFAMANSDEEGAYYFSIEFSSDNFVTTTRLISDFHISSTHNRSPFFAISNVTSTKILSPSTTYKFRVYIYGATNSSTRIMFDDLNIGFSTLKDSDNDTIPDYLDLDSDNDGIPDNVEAQTTQGYIPPNKIFTNEGVDTAYASLVNGGLTPINTDGTDEVDYLDLDSDNDGVFDIIESGFTVISDSDNDGRANGNVGNNGIYNHNLVETDDSYSDVNAKSHDGTNFNLQDSDNDTNINGSNATPTTQDFDYRDTVALDPCSGFPNNFVPRENFSDIFVVTNTNNEGAGSLREAILNTNANTSATSIKPNGIRFCIDTVGSHQTIPLLKLGATANALHALKILEPTVVDAWSQGIAGYNGTPLITIDASPLLTELLPSTTAPLHIQNATSSGSEIRGLNVINYTATGIYMYNTSNIRIRGSWVGIDVNGLEQTNIINLTSGAFQSHTVDQLILGGANPEDRNIGSGSSNGALLMSTTNSVIQGNYFGTNPTGLSSVKNTQNGVYLLNTSTDNYIHDNLISGNEQRGIVFNGATIERNLVTHNKIGVDITGNSALSNQEGIVFISASNNEVGTSNIANKNIISGNTRDGVYLQGTATGNLIQNNLIGVGEDNQTNLGNAREGVRIISNDNTILSNIIAYNQQGGIGISTTGIRNKLSKNIIYNNVGLGIDLDLDDVTANDGLINTAKGNSNLDYPIFTNASYETGLLKLQGYVGIKNNPISGSYEIELFQQKDDGDNLGEVELGDGLNIAHGEANQYLLTFTTNSDGTFNTSISTSISLNKPIVATARDILNNTSEFSAPISISLDLDTDDDGILDIVEYGSCTEGVETLIAFEDFGTGNRTSTSYSTYCYEDGTGSSSCTNYSGNINVNDGEYAIVQHANPDASQFGVWTTQGDHTANPNGRMMVVNASLEADEFYRHTFSVIPNAPLTVDLWILNILNVGVNQTFPNVSFHLETLDGTQIGQMLNTGDILQDATWNNYSLSINPEENSQVQIVLQNNAPGGGGNDLALDDITIKQVLCDSDNDTVPDYLDLDSDNDGIPDNIEAQTTQDYIKPNRVFDEDGVDTAYNGGLTTTVDTDGDNMADYLDVDSDNDNIFDINESGLGNNDTNNDGRTNADVGINGLDNGTSYEHNDSYIDVNGLAYENLLFNLQDSDGDMNQDGLNAAPLGLDFDYRDNIDDPLTITVNNLEKLEGDDEETEFTIPLTLSRPAPTGGITINYSPSGEEVYTDDFAQVDVEHFFKENPNPVVDRNPNPNNIEIHIHKWGKTHIDEGNSGTEKLKFLVKLNKRAPEGGVQVNIGTRNITATEGEDFTKTTSSVYFEAGEKWKIVSYLINGDTTLEENEEFEVYIHSPINARLHKSHIKITATIKNDDTDNEDSSNTTSYKRYWSSWNIYQFSYWKYSTFYSKKYNSYETYYIEELNMTPNSKYPLYNKAIQKNSIQQKDTVDTLQQATTASEDVEIMSTYIKEGETEGNITMLIQGDISVEDNEAFNLSLSSPDDVLFIVDDNISNKTSLSSKETNSVTTTNKNNLKSSLKTTTSKTIIVVIINDDNLTDALVADYRFDECYWDGTNNEVIDNSGNDLHGTALNSANTIVNGKIQRAGYFTGTGAAVSVPDDAQLQPETITVSAWVNPKNLTDWDSVVSKSSTSSKNDGWGLTSYEDPNEIHFYINHWEDHNVKATLASGWSHVVGTYDGESINIYVNGVLENSTAYISTINHSSSVLSIGRNNGDAYSWQGNIDEVKIFAHAFTDADINTTYHNELAGFNWDGTVRTPVSCSALNNIVAEYKMDECFWNGVANEVLDASGNSLHGTAYNSANTIADAKVGRSGIFDASEASYVSVNHNDLLNPVGDFSVSTWFKAKSYSTWNGVFSKLEDGSSELNKKDGWNIQAGTGFDIASLQGNTSTGWAYLQSTTTPQTDQWYHAVMVHSANESKLYINGISERTINRTIEHNSGPLQIARFYTDLNTLTFDGQIDESKIFHGALTDTEVQEIYSNENTGLNWDGTVRVQPTCVVPNLSISDVSEEEKDSGSTAFTFNLRLDTAPLTAVSVFYTVDDGINAIAPMGSATVADNDYVSNSNIIEFGLGQTEANITVNVVGDMRMEPNEEFYVNLTAPQRLNLADTQARGIIKNDDLVSFSVERTDSNAPEFIAPTSEYDFKRKQQFYTQITNQDFDYSIVSYEKNTTDHHEADIQDLTLKIELYDKNSTTPNDILYTHYAYFDNNAKSRIIFDTNKFDLQIAQATRRAQFKITALLDANGSLLYGQYNNDADFTNAQNTLSTQEIEGQSDDFAIRPLAYRVKIQENNTTYKINDSDNTNVHLAAEYDYKLSVDASMDNSDSLANTYKTLNSQELNATLIFEDKSTCHQTNNITDMAINNNYNFIDGSLQNAEISHNNVGKYTFHITDINWTNTDIDSNGDSELSGCIFNSSSNTLVNNRYGCNFSSNTPNSSNYNPLNIEYEAYEFNLTNTSLENIHNSPESYLYMGDLNLSQKMGVNLFTDIIAQGEKHTPLSNFTNSCASKPVNLNLNYIITTDSLDNNTTYPELLTYHNTVQSFKRIISLNGDTPFNVEETHLSDIYTLPANAFLDVNEGNSSINILYNISKELNETMNPIHVNLLSIEANATESTFKMQDNNETAKEADSTGEIPNGERDFYYSRVAPDMENYPESYELNQTTPLGVEFFCDLNVAWCSQALPSTVALNSKHTKYGWYTVKRHNTTRDGTITQLVPNSPDVNIHPSDTNLTINRGKYGNVITEYMGNALNNKVTQRVGVEVMVNVDPWLQYHADITRNGNPFYRVTYKNPNFGILSGVGESGNMLNMNANEKASNRMSW</sequence>
<dbReference type="InterPro" id="IPR011050">
    <property type="entry name" value="Pectin_lyase_fold/virulence"/>
</dbReference>
<dbReference type="PANTHER" id="PTHR42535:SF2">
    <property type="entry name" value="CHROMOSOME UNDETERMINED SCAFFOLD_146, WHOLE GENOME SHOTGUN SEQUENCE"/>
    <property type="match status" value="1"/>
</dbReference>
<feature type="region of interest" description="Disordered" evidence="5">
    <location>
        <begin position="500"/>
        <end position="554"/>
    </location>
</feature>
<evidence type="ECO:0000256" key="4">
    <source>
        <dbReference type="ARBA" id="ARBA00023157"/>
    </source>
</evidence>
<name>A0A6S6TZT0_9BACT</name>
<keyword evidence="2" id="KW-0677">Repeat</keyword>
<dbReference type="InterPro" id="IPR001791">
    <property type="entry name" value="Laminin_G"/>
</dbReference>
<keyword evidence="3" id="KW-0106">Calcium</keyword>